<dbReference type="AlphaFoldDB" id="A0A4Q0XWJ8"/>
<accession>A0A4Q0XWJ8</accession>
<dbReference type="EMBL" id="PDKO01000010">
    <property type="protein sequence ID" value="RXJ61990.1"/>
    <property type="molecule type" value="Genomic_DNA"/>
</dbReference>
<evidence type="ECO:0000313" key="1">
    <source>
        <dbReference type="EMBL" id="RXJ61990.1"/>
    </source>
</evidence>
<dbReference type="RefSeq" id="WP_044415748.1">
    <property type="nucleotide sequence ID" value="NZ_CP041070.1"/>
</dbReference>
<evidence type="ECO:0000313" key="2">
    <source>
        <dbReference type="Proteomes" id="UP000290191"/>
    </source>
</evidence>
<organism evidence="1 2">
    <name type="scientific">Halarcobacter anaerophilus</name>
    <dbReference type="NCBI Taxonomy" id="877500"/>
    <lineage>
        <taxon>Bacteria</taxon>
        <taxon>Pseudomonadati</taxon>
        <taxon>Campylobacterota</taxon>
        <taxon>Epsilonproteobacteria</taxon>
        <taxon>Campylobacterales</taxon>
        <taxon>Arcobacteraceae</taxon>
        <taxon>Halarcobacter</taxon>
    </lineage>
</organism>
<dbReference type="OrthoDB" id="5365800at2"/>
<proteinExistence type="predicted"/>
<protein>
    <submittedName>
        <fullName evidence="1">Uncharacterized protein</fullName>
    </submittedName>
</protein>
<gene>
    <name evidence="1" type="ORF">CRV06_11170</name>
</gene>
<dbReference type="Proteomes" id="UP000290191">
    <property type="component" value="Unassembled WGS sequence"/>
</dbReference>
<reference evidence="1 2" key="1">
    <citation type="submission" date="2017-10" db="EMBL/GenBank/DDBJ databases">
        <title>Genomics of the genus Arcobacter.</title>
        <authorList>
            <person name="Perez-Cataluna A."/>
            <person name="Figueras M.J."/>
        </authorList>
    </citation>
    <scope>NUCLEOTIDE SEQUENCE [LARGE SCALE GENOMIC DNA]</scope>
    <source>
        <strain evidence="1 2">DSM 24636</strain>
    </source>
</reference>
<dbReference type="STRING" id="877500.GCA_000935065_00796"/>
<sequence length="95" mass="11011">MAKIKIDLDEKNLPVILNILENLKTGLIKNIEVEKKEKIKPISSSLSSSNKKYLSKEQYKQKIQQNALNDEFLPKTTSKGRYLSKDEFKKKLRGM</sequence>
<name>A0A4Q0XWJ8_9BACT</name>
<comment type="caution">
    <text evidence="1">The sequence shown here is derived from an EMBL/GenBank/DDBJ whole genome shotgun (WGS) entry which is preliminary data.</text>
</comment>
<keyword evidence="2" id="KW-1185">Reference proteome</keyword>